<organism evidence="3 4">
    <name type="scientific">Caenimonas terrae</name>
    <dbReference type="NCBI Taxonomy" id="696074"/>
    <lineage>
        <taxon>Bacteria</taxon>
        <taxon>Pseudomonadati</taxon>
        <taxon>Pseudomonadota</taxon>
        <taxon>Betaproteobacteria</taxon>
        <taxon>Burkholderiales</taxon>
        <taxon>Comamonadaceae</taxon>
        <taxon>Caenimonas</taxon>
    </lineage>
</organism>
<evidence type="ECO:0000259" key="1">
    <source>
        <dbReference type="Pfam" id="PF01738"/>
    </source>
</evidence>
<proteinExistence type="predicted"/>
<dbReference type="InterPro" id="IPR002925">
    <property type="entry name" value="Dienelactn_hydro"/>
</dbReference>
<gene>
    <name evidence="3" type="ORF">ACFPOE_08505</name>
</gene>
<dbReference type="PANTHER" id="PTHR46623">
    <property type="entry name" value="CARBOXYMETHYLENEBUTENOLIDASE-RELATED"/>
    <property type="match status" value="1"/>
</dbReference>
<dbReference type="Pfam" id="PF23678">
    <property type="entry name" value="YqhI"/>
    <property type="match status" value="1"/>
</dbReference>
<keyword evidence="3" id="KW-0378">Hydrolase</keyword>
<dbReference type="Gene3D" id="3.40.50.1820">
    <property type="entry name" value="alpha/beta hydrolase"/>
    <property type="match status" value="1"/>
</dbReference>
<dbReference type="Proteomes" id="UP001596037">
    <property type="component" value="Unassembled WGS sequence"/>
</dbReference>
<protein>
    <submittedName>
        <fullName evidence="3">Dienelactone hydrolase family protein</fullName>
    </submittedName>
</protein>
<reference evidence="4" key="1">
    <citation type="journal article" date="2019" name="Int. J. Syst. Evol. Microbiol.">
        <title>The Global Catalogue of Microorganisms (GCM) 10K type strain sequencing project: providing services to taxonomists for standard genome sequencing and annotation.</title>
        <authorList>
            <consortium name="The Broad Institute Genomics Platform"/>
            <consortium name="The Broad Institute Genome Sequencing Center for Infectious Disease"/>
            <person name="Wu L."/>
            <person name="Ma J."/>
        </authorList>
    </citation>
    <scope>NUCLEOTIDE SEQUENCE [LARGE SCALE GENOMIC DNA]</scope>
    <source>
        <strain evidence="4">CCUG 57401</strain>
    </source>
</reference>
<evidence type="ECO:0000259" key="2">
    <source>
        <dbReference type="Pfam" id="PF23678"/>
    </source>
</evidence>
<feature type="domain" description="YqhI" evidence="2">
    <location>
        <begin position="1"/>
        <end position="37"/>
    </location>
</feature>
<dbReference type="Pfam" id="PF01738">
    <property type="entry name" value="DLH"/>
    <property type="match status" value="1"/>
</dbReference>
<dbReference type="GO" id="GO:0016787">
    <property type="term" value="F:hydrolase activity"/>
    <property type="evidence" value="ECO:0007669"/>
    <property type="project" value="UniProtKB-KW"/>
</dbReference>
<evidence type="ECO:0000313" key="3">
    <source>
        <dbReference type="EMBL" id="MFC5497570.1"/>
    </source>
</evidence>
<feature type="domain" description="Dienelactone hydrolase" evidence="1">
    <location>
        <begin position="86"/>
        <end position="294"/>
    </location>
</feature>
<dbReference type="InterPro" id="IPR057802">
    <property type="entry name" value="YqhI_dom"/>
</dbReference>
<dbReference type="EMBL" id="JBHSMF010000006">
    <property type="protein sequence ID" value="MFC5497570.1"/>
    <property type="molecule type" value="Genomic_DNA"/>
</dbReference>
<dbReference type="PANTHER" id="PTHR46623:SF6">
    <property type="entry name" value="ALPHA_BETA-HYDROLASES SUPERFAMILY PROTEIN"/>
    <property type="match status" value="1"/>
</dbReference>
<comment type="caution">
    <text evidence="3">The sequence shown here is derived from an EMBL/GenBank/DDBJ whole genome shotgun (WGS) entry which is preliminary data.</text>
</comment>
<sequence length="481" mass="51474">MPPRLSASDFDQDLLILFDAYVHGNLDRRGFLDKAQKFAKAGLSAAGLLAALSPDFAAGQVVSRDDPRLKIEWITYDSPTGSGKVKGYLVRPASAGATKLPSIVVIHENRGLNPHIEDIARRLALDGFMAFAPDALTPLGGYPGDEDKARELFARLDQARAREDFRAASLWLDARADSNGKLGAIGFCYGGGIVHWLATQLPQLAAAVPFYGNTPDPSEAAKVRAPLLVQQADIDERINAAWPAYEAALKAAGVRYVAYRYPGTQHGFNNDTTPRFDAPAARLAWDRTVTFFRQRLQAAPTAGAGPTVRLRGTITAVTSSSVTVRERSGEVVELVLPPNLAISETYPIELAEIKPGSFIGVGGMPQPDGSQRAIAVTVFPESARGTGEGFRPFDYAPQSTMTNATVADMVAAPEGRKLRLRYKDGEQVIVVPPGAPVVTFRPGDRSLLVPGASVAVSAQEIDGQPTALRISAGRNGFVLPY</sequence>
<dbReference type="InterPro" id="IPR029058">
    <property type="entry name" value="AB_hydrolase_fold"/>
</dbReference>
<dbReference type="SUPFAM" id="SSF53474">
    <property type="entry name" value="alpha/beta-Hydrolases"/>
    <property type="match status" value="1"/>
</dbReference>
<dbReference type="InterPro" id="IPR051049">
    <property type="entry name" value="Dienelactone_hydrolase-like"/>
</dbReference>
<keyword evidence="4" id="KW-1185">Reference proteome</keyword>
<accession>A0ABW0NA87</accession>
<name>A0ABW0NA87_9BURK</name>
<dbReference type="RefSeq" id="WP_376849652.1">
    <property type="nucleotide sequence ID" value="NZ_JBHSMF010000006.1"/>
</dbReference>
<evidence type="ECO:0000313" key="4">
    <source>
        <dbReference type="Proteomes" id="UP001596037"/>
    </source>
</evidence>